<keyword evidence="1" id="KW-0175">Coiled coil</keyword>
<name>A0A2A4JHF4_HELVI</name>
<feature type="coiled-coil region" evidence="1">
    <location>
        <begin position="8"/>
        <end position="35"/>
    </location>
</feature>
<dbReference type="PANTHER" id="PTHR33327:SF3">
    <property type="entry name" value="RNA-DIRECTED DNA POLYMERASE"/>
    <property type="match status" value="1"/>
</dbReference>
<organism evidence="4">
    <name type="scientific">Heliothis virescens</name>
    <name type="common">Tobacco budworm moth</name>
    <dbReference type="NCBI Taxonomy" id="7102"/>
    <lineage>
        <taxon>Eukaryota</taxon>
        <taxon>Metazoa</taxon>
        <taxon>Ecdysozoa</taxon>
        <taxon>Arthropoda</taxon>
        <taxon>Hexapoda</taxon>
        <taxon>Insecta</taxon>
        <taxon>Pterygota</taxon>
        <taxon>Neoptera</taxon>
        <taxon>Endopterygota</taxon>
        <taxon>Lepidoptera</taxon>
        <taxon>Glossata</taxon>
        <taxon>Ditrysia</taxon>
        <taxon>Noctuoidea</taxon>
        <taxon>Noctuidae</taxon>
        <taxon>Heliothinae</taxon>
        <taxon>Heliothis</taxon>
    </lineage>
</organism>
<dbReference type="InterPro" id="IPR055469">
    <property type="entry name" value="DUF7041"/>
</dbReference>
<feature type="region of interest" description="Disordered" evidence="2">
    <location>
        <begin position="224"/>
        <end position="246"/>
    </location>
</feature>
<dbReference type="STRING" id="7102.A0A2A4JHF4"/>
<evidence type="ECO:0000259" key="3">
    <source>
        <dbReference type="Pfam" id="PF23055"/>
    </source>
</evidence>
<dbReference type="Pfam" id="PF23055">
    <property type="entry name" value="DUF7041"/>
    <property type="match status" value="1"/>
</dbReference>
<evidence type="ECO:0000313" key="4">
    <source>
        <dbReference type="EMBL" id="PCG70822.1"/>
    </source>
</evidence>
<evidence type="ECO:0000256" key="2">
    <source>
        <dbReference type="SAM" id="MobiDB-lite"/>
    </source>
</evidence>
<dbReference type="PANTHER" id="PTHR33327">
    <property type="entry name" value="ENDONUCLEASE"/>
    <property type="match status" value="1"/>
</dbReference>
<evidence type="ECO:0000256" key="1">
    <source>
        <dbReference type="SAM" id="Coils"/>
    </source>
</evidence>
<reference evidence="4" key="1">
    <citation type="submission" date="2017-09" db="EMBL/GenBank/DDBJ databases">
        <title>Contemporary evolution of a Lepidopteran species, Heliothis virescens, in response to modern agricultural practices.</title>
        <authorList>
            <person name="Fritz M.L."/>
            <person name="Deyonke A.M."/>
            <person name="Papanicolaou A."/>
            <person name="Micinski S."/>
            <person name="Westbrook J."/>
            <person name="Gould F."/>
        </authorList>
    </citation>
    <scope>NUCLEOTIDE SEQUENCE [LARGE SCALE GENOMIC DNA]</scope>
    <source>
        <strain evidence="4">HvINT-</strain>
        <tissue evidence="4">Whole body</tissue>
    </source>
</reference>
<protein>
    <recommendedName>
        <fullName evidence="3">DUF7041 domain-containing protein</fullName>
    </recommendedName>
</protein>
<dbReference type="EMBL" id="NWSH01001575">
    <property type="protein sequence ID" value="PCG70822.1"/>
    <property type="molecule type" value="Genomic_DNA"/>
</dbReference>
<accession>A0A2A4JHF4</accession>
<sequence>MCSHQTQVEKLVDEKSELEARIEELEKELEQRKYHQGLIPRPFWNRMPSLWFSITESEFKVAGVTDDYTKYNYLVSQLDEETTEKVKDIISNPPVRNKYVKLKEELNKRLGEPEHKRMRQLFDEKLKDRTPSQFYRHLQCLAGANITVDKILLHLWLRRLPKHCQEILASRLEQTNTKLAELADNIMEATKASETSNAHDTVVDNIQQSVDELGKQVVALEVTVKRQQSRSRSRSTSKPRSVNTPAKTPAELCWYHTHWGSEAYRCVPPCSWKKEEPTKD</sequence>
<gene>
    <name evidence="4" type="ORF">B5V51_2550</name>
</gene>
<proteinExistence type="predicted"/>
<feature type="domain" description="DUF7041" evidence="3">
    <location>
        <begin position="41"/>
        <end position="122"/>
    </location>
</feature>
<feature type="compositionally biased region" description="Basic residues" evidence="2">
    <location>
        <begin position="227"/>
        <end position="237"/>
    </location>
</feature>
<comment type="caution">
    <text evidence="4">The sequence shown here is derived from an EMBL/GenBank/DDBJ whole genome shotgun (WGS) entry which is preliminary data.</text>
</comment>
<dbReference type="AlphaFoldDB" id="A0A2A4JHF4"/>